<evidence type="ECO:0000256" key="1">
    <source>
        <dbReference type="SAM" id="Phobius"/>
    </source>
</evidence>
<proteinExistence type="predicted"/>
<feature type="transmembrane region" description="Helical" evidence="1">
    <location>
        <begin position="87"/>
        <end position="104"/>
    </location>
</feature>
<dbReference type="Pfam" id="PF14237">
    <property type="entry name" value="GYF_2"/>
    <property type="match status" value="1"/>
</dbReference>
<comment type="caution">
    <text evidence="3">The sequence shown here is derived from an EMBL/GenBank/DDBJ whole genome shotgun (WGS) entry which is preliminary data.</text>
</comment>
<dbReference type="EMBL" id="JACYTR010000009">
    <property type="protein sequence ID" value="MBD8525503.1"/>
    <property type="molecule type" value="Genomic_DNA"/>
</dbReference>
<keyword evidence="1" id="KW-0812">Transmembrane</keyword>
<dbReference type="InterPro" id="IPR025640">
    <property type="entry name" value="GYF_2"/>
</dbReference>
<sequence>MDAPLEDVDDWYYNNADGEQVGPLSTADLRSAYQLSRIRADTLIWREGMASWRELHKLAPDLGIRIFINAERFVAPATSERLVMPRWLGIAIVLALLLGFMIWLPTQFSMEVERPSPLEVERRVADSRGLQIEIDRIVERTGQCPSNGQHGLKAPADYAEGALRAIRIHPKLDDKKVCVIDLIFSGQRVRISRQAEQGWQVHDAPATGQ</sequence>
<evidence type="ECO:0000313" key="3">
    <source>
        <dbReference type="EMBL" id="MBD8525503.1"/>
    </source>
</evidence>
<reference evidence="3 4" key="1">
    <citation type="submission" date="2020-09" db="EMBL/GenBank/DDBJ databases">
        <title>Pseudoxanthomonas sp. CAU 1598 isolated from sand of Yaerae Beach.</title>
        <authorList>
            <person name="Kim W."/>
        </authorList>
    </citation>
    <scope>NUCLEOTIDE SEQUENCE [LARGE SCALE GENOMIC DNA]</scope>
    <source>
        <strain evidence="3 4">CAU 1598</strain>
    </source>
</reference>
<keyword evidence="4" id="KW-1185">Reference proteome</keyword>
<accession>A0AAW3ZI92</accession>
<protein>
    <submittedName>
        <fullName evidence="3">DUF4339 domain-containing protein</fullName>
    </submittedName>
</protein>
<dbReference type="Proteomes" id="UP000613768">
    <property type="component" value="Unassembled WGS sequence"/>
</dbReference>
<dbReference type="RefSeq" id="WP_192028839.1">
    <property type="nucleotide sequence ID" value="NZ_JACYTR010000009.1"/>
</dbReference>
<evidence type="ECO:0000313" key="4">
    <source>
        <dbReference type="Proteomes" id="UP000613768"/>
    </source>
</evidence>
<gene>
    <name evidence="3" type="ORF">IFO71_07075</name>
</gene>
<evidence type="ECO:0000259" key="2">
    <source>
        <dbReference type="Pfam" id="PF14237"/>
    </source>
</evidence>
<keyword evidence="1" id="KW-0472">Membrane</keyword>
<feature type="domain" description="GYF" evidence="2">
    <location>
        <begin position="11"/>
        <end position="57"/>
    </location>
</feature>
<keyword evidence="1" id="KW-1133">Transmembrane helix</keyword>
<organism evidence="3 4">
    <name type="scientific">Pseudomarimonas arenosa</name>
    <dbReference type="NCBI Taxonomy" id="2774145"/>
    <lineage>
        <taxon>Bacteria</taxon>
        <taxon>Pseudomonadati</taxon>
        <taxon>Pseudomonadota</taxon>
        <taxon>Gammaproteobacteria</taxon>
        <taxon>Lysobacterales</taxon>
        <taxon>Lysobacteraceae</taxon>
        <taxon>Pseudomarimonas</taxon>
    </lineage>
</organism>
<name>A0AAW3ZI92_9GAMM</name>
<dbReference type="AlphaFoldDB" id="A0AAW3ZI92"/>